<dbReference type="PANTHER" id="PTHR14969">
    <property type="entry name" value="SPHINGOSINE-1-PHOSPHATE PHOSPHOHYDROLASE"/>
    <property type="match status" value="1"/>
</dbReference>
<dbReference type="Proteomes" id="UP000029614">
    <property type="component" value="Unassembled WGS sequence"/>
</dbReference>
<feature type="transmembrane region" description="Helical" evidence="1">
    <location>
        <begin position="206"/>
        <end position="228"/>
    </location>
</feature>
<sequence>MGIEFLRHLDNNLVIALHGGNNLFLDKFAIIFTTSYIWIPLYLSLLLLIIKNNESWRKISLILGIFAVTIILSNIINNVIVKPSFERLRPFNDPHLHSLLPLINGYTAKGFSFYSSHTSNSFFIFTFLTLLIRNKTLSFFLLLWAITIAWTRLYLGVHYPTDIIMGVFLGISLAILGYFSFYKIYKITNEHLHFISAKYTETGYSLSDIDTVLNILMLTLIYTMFHAIL</sequence>
<dbReference type="SMART" id="SM00014">
    <property type="entry name" value="acidPPc"/>
    <property type="match status" value="1"/>
</dbReference>
<organism evidence="3 4">
    <name type="scientific">Prevotella amnii DNF00058</name>
    <dbReference type="NCBI Taxonomy" id="1401066"/>
    <lineage>
        <taxon>Bacteria</taxon>
        <taxon>Pseudomonadati</taxon>
        <taxon>Bacteroidota</taxon>
        <taxon>Bacteroidia</taxon>
        <taxon>Bacteroidales</taxon>
        <taxon>Prevotellaceae</taxon>
        <taxon>Prevotella</taxon>
    </lineage>
</organism>
<keyword evidence="1" id="KW-1133">Transmembrane helix</keyword>
<proteinExistence type="predicted"/>
<evidence type="ECO:0000313" key="4">
    <source>
        <dbReference type="Proteomes" id="UP000029614"/>
    </source>
</evidence>
<dbReference type="InterPro" id="IPR036938">
    <property type="entry name" value="PAP2/HPO_sf"/>
</dbReference>
<protein>
    <recommendedName>
        <fullName evidence="2">Phosphatidic acid phosphatase type 2/haloperoxidase domain-containing protein</fullName>
    </recommendedName>
</protein>
<dbReference type="RefSeq" id="WP_036853933.1">
    <property type="nucleotide sequence ID" value="NZ_JRNU01000002.1"/>
</dbReference>
<dbReference type="Gene3D" id="1.20.144.10">
    <property type="entry name" value="Phosphatidic acid phosphatase type 2/haloperoxidase"/>
    <property type="match status" value="1"/>
</dbReference>
<dbReference type="EMBL" id="JRNU01000002">
    <property type="protein sequence ID" value="KGF53142.1"/>
    <property type="molecule type" value="Genomic_DNA"/>
</dbReference>
<feature type="transmembrane region" description="Helical" evidence="1">
    <location>
        <begin position="163"/>
        <end position="185"/>
    </location>
</feature>
<dbReference type="SUPFAM" id="SSF48317">
    <property type="entry name" value="Acid phosphatase/Vanadium-dependent haloperoxidase"/>
    <property type="match status" value="1"/>
</dbReference>
<keyword evidence="1" id="KW-0472">Membrane</keyword>
<feature type="transmembrane region" description="Helical" evidence="1">
    <location>
        <begin position="61"/>
        <end position="81"/>
    </location>
</feature>
<dbReference type="PANTHER" id="PTHR14969:SF13">
    <property type="entry name" value="AT30094P"/>
    <property type="match status" value="1"/>
</dbReference>
<dbReference type="InterPro" id="IPR000326">
    <property type="entry name" value="PAP2/HPO"/>
</dbReference>
<keyword evidence="4" id="KW-1185">Reference proteome</keyword>
<dbReference type="Pfam" id="PF01569">
    <property type="entry name" value="PAP2"/>
    <property type="match status" value="1"/>
</dbReference>
<evidence type="ECO:0000313" key="3">
    <source>
        <dbReference type="EMBL" id="KGF53142.1"/>
    </source>
</evidence>
<feature type="transmembrane region" description="Helical" evidence="1">
    <location>
        <begin position="111"/>
        <end position="132"/>
    </location>
</feature>
<name>A0A096CDY5_9BACT</name>
<evidence type="ECO:0000256" key="1">
    <source>
        <dbReference type="SAM" id="Phobius"/>
    </source>
</evidence>
<evidence type="ECO:0000259" key="2">
    <source>
        <dbReference type="SMART" id="SM00014"/>
    </source>
</evidence>
<feature type="domain" description="Phosphatidic acid phosphatase type 2/haloperoxidase" evidence="2">
    <location>
        <begin position="63"/>
        <end position="178"/>
    </location>
</feature>
<gene>
    <name evidence="3" type="ORF">HMPREF9302_01045</name>
</gene>
<keyword evidence="1" id="KW-0812">Transmembrane</keyword>
<feature type="transmembrane region" description="Helical" evidence="1">
    <location>
        <begin position="139"/>
        <end position="157"/>
    </location>
</feature>
<dbReference type="OrthoDB" id="9789113at2"/>
<comment type="caution">
    <text evidence="3">The sequence shown here is derived from an EMBL/GenBank/DDBJ whole genome shotgun (WGS) entry which is preliminary data.</text>
</comment>
<reference evidence="3 4" key="1">
    <citation type="submission" date="2014-07" db="EMBL/GenBank/DDBJ databases">
        <authorList>
            <person name="McCorrison J."/>
            <person name="Sanka R."/>
            <person name="Torralba M."/>
            <person name="Gillis M."/>
            <person name="Haft D.H."/>
            <person name="Methe B."/>
            <person name="Sutton G."/>
            <person name="Nelson K.E."/>
        </authorList>
    </citation>
    <scope>NUCLEOTIDE SEQUENCE [LARGE SCALE GENOMIC DNA]</scope>
    <source>
        <strain evidence="3 4">DNF00058</strain>
    </source>
</reference>
<accession>A0A096CDY5</accession>
<feature type="transmembrane region" description="Helical" evidence="1">
    <location>
        <begin position="28"/>
        <end position="49"/>
    </location>
</feature>
<dbReference type="AlphaFoldDB" id="A0A096CDY5"/>